<evidence type="ECO:0000313" key="2">
    <source>
        <dbReference type="Proteomes" id="UP000198614"/>
    </source>
</evidence>
<dbReference type="EMBL" id="FNAX01000003">
    <property type="protein sequence ID" value="SDE75698.1"/>
    <property type="molecule type" value="Genomic_DNA"/>
</dbReference>
<name>A0A1G7FII0_9ACTN</name>
<proteinExistence type="predicted"/>
<reference evidence="1 2" key="1">
    <citation type="submission" date="2016-10" db="EMBL/GenBank/DDBJ databases">
        <authorList>
            <person name="de Groot N.N."/>
        </authorList>
    </citation>
    <scope>NUCLEOTIDE SEQUENCE [LARGE SCALE GENOMIC DNA]</scope>
    <source>
        <strain evidence="1 2">CGMCC 4.1859</strain>
    </source>
</reference>
<accession>A0A1G7FII0</accession>
<protein>
    <submittedName>
        <fullName evidence="1">Uncharacterized protein</fullName>
    </submittedName>
</protein>
<organism evidence="1 2">
    <name type="scientific">Streptomyces griseoaurantiacus</name>
    <dbReference type="NCBI Taxonomy" id="68213"/>
    <lineage>
        <taxon>Bacteria</taxon>
        <taxon>Bacillati</taxon>
        <taxon>Actinomycetota</taxon>
        <taxon>Actinomycetes</taxon>
        <taxon>Kitasatosporales</taxon>
        <taxon>Streptomycetaceae</taxon>
        <taxon>Streptomyces</taxon>
        <taxon>Streptomyces aurantiacus group</taxon>
    </lineage>
</organism>
<dbReference type="AlphaFoldDB" id="A0A1G7FII0"/>
<evidence type="ECO:0000313" key="1">
    <source>
        <dbReference type="EMBL" id="SDE75698.1"/>
    </source>
</evidence>
<gene>
    <name evidence="1" type="ORF">SAMN05216260_103397</name>
</gene>
<dbReference type="Proteomes" id="UP000198614">
    <property type="component" value="Unassembled WGS sequence"/>
</dbReference>
<sequence length="49" mass="5442">MHPGLQPVSLVVVSLGNRESNEPYGGHRPHPGQCLCRLSSHRRVLDVQQ</sequence>